<accession>A0A9X1IB18</accession>
<dbReference type="Pfam" id="PF07219">
    <property type="entry name" value="HemY_N"/>
    <property type="match status" value="1"/>
</dbReference>
<dbReference type="RefSeq" id="WP_226605662.1">
    <property type="nucleotide sequence ID" value="NZ_JAJAQI010000006.1"/>
</dbReference>
<evidence type="ECO:0000313" key="7">
    <source>
        <dbReference type="EMBL" id="MCB4821232.1"/>
    </source>
</evidence>
<keyword evidence="8" id="KW-1185">Reference proteome</keyword>
<dbReference type="GO" id="GO:0016020">
    <property type="term" value="C:membrane"/>
    <property type="evidence" value="ECO:0007669"/>
    <property type="project" value="UniProtKB-SubCell"/>
</dbReference>
<dbReference type="SUPFAM" id="SSF48452">
    <property type="entry name" value="TPR-like"/>
    <property type="match status" value="1"/>
</dbReference>
<evidence type="ECO:0000256" key="2">
    <source>
        <dbReference type="ARBA" id="ARBA00022692"/>
    </source>
</evidence>
<dbReference type="InterPro" id="IPR010817">
    <property type="entry name" value="HemY_N"/>
</dbReference>
<reference evidence="7" key="1">
    <citation type="submission" date="2021-10" db="EMBL/GenBank/DDBJ databases">
        <title>Roseicella aerolatum sp. nov., isolated from aerosols of e-waste dismantling site.</title>
        <authorList>
            <person name="Qin T."/>
        </authorList>
    </citation>
    <scope>NUCLEOTIDE SEQUENCE</scope>
    <source>
        <strain evidence="7">GB24</strain>
    </source>
</reference>
<dbReference type="InterPro" id="IPR011990">
    <property type="entry name" value="TPR-like_helical_dom_sf"/>
</dbReference>
<evidence type="ECO:0000256" key="3">
    <source>
        <dbReference type="ARBA" id="ARBA00022989"/>
    </source>
</evidence>
<comment type="caution">
    <text evidence="7">The sequence shown here is derived from an EMBL/GenBank/DDBJ whole genome shotgun (WGS) entry which is preliminary data.</text>
</comment>
<evidence type="ECO:0000256" key="4">
    <source>
        <dbReference type="ARBA" id="ARBA00023136"/>
    </source>
</evidence>
<dbReference type="AlphaFoldDB" id="A0A9X1IB18"/>
<evidence type="ECO:0000256" key="5">
    <source>
        <dbReference type="SAM" id="Phobius"/>
    </source>
</evidence>
<evidence type="ECO:0000313" key="8">
    <source>
        <dbReference type="Proteomes" id="UP001139311"/>
    </source>
</evidence>
<keyword evidence="3 5" id="KW-1133">Transmembrane helix</keyword>
<proteinExistence type="predicted"/>
<organism evidence="7 8">
    <name type="scientific">Roseicella aerolata</name>
    <dbReference type="NCBI Taxonomy" id="2883479"/>
    <lineage>
        <taxon>Bacteria</taxon>
        <taxon>Pseudomonadati</taxon>
        <taxon>Pseudomonadota</taxon>
        <taxon>Alphaproteobacteria</taxon>
        <taxon>Acetobacterales</taxon>
        <taxon>Roseomonadaceae</taxon>
        <taxon>Roseicella</taxon>
    </lineage>
</organism>
<comment type="subcellular location">
    <subcellularLocation>
        <location evidence="1">Membrane</location>
    </subcellularLocation>
</comment>
<name>A0A9X1IB18_9PROT</name>
<evidence type="ECO:0000259" key="6">
    <source>
        <dbReference type="Pfam" id="PF07219"/>
    </source>
</evidence>
<evidence type="ECO:0000256" key="1">
    <source>
        <dbReference type="ARBA" id="ARBA00004370"/>
    </source>
</evidence>
<feature type="transmembrane region" description="Helical" evidence="5">
    <location>
        <begin position="41"/>
        <end position="65"/>
    </location>
</feature>
<sequence length="426" mass="45796">MRSAILVLLILAAGVAGAMWLADLGGTVEIQVGEAFIGTSFPIALLILVLGFLALHLLLLAIGALRRWPRRFRERRSAKRRVQGDAAVTRTLIALAAGTAEAARLEVRKARNCLGDTPQTLLLAAEAERMAGREESAAELFRRLAERDDARFLGLRGLLRQAMQKGDWDAARALAREAEAVQPGAAWLREERAQLALQTREWGEALALSPPEAPKAALALAAAAEEPDPARALDLERQAFQHDKAFAPAALALAKRLREGGNARRAGAVLEEAWAAAPHPDLAEPYLDAEPDPLMRVKAAEHLIRRNPDAAESRLLLARTSLAAGLTGRARGALDALVGSGEEDRRAYLLLAELEEAEHGETAEARAAQSRWLRQAAAARPEPRWRCTHCGAEHAAWTPVCTSCDTVGQIAWTAAPRASVPATTAA</sequence>
<dbReference type="Gene3D" id="1.25.40.10">
    <property type="entry name" value="Tetratricopeptide repeat domain"/>
    <property type="match status" value="1"/>
</dbReference>
<dbReference type="EMBL" id="JAJAQI010000006">
    <property type="protein sequence ID" value="MCB4821232.1"/>
    <property type="molecule type" value="Genomic_DNA"/>
</dbReference>
<keyword evidence="4 5" id="KW-0472">Membrane</keyword>
<gene>
    <name evidence="7" type="ORF">LHA35_05740</name>
</gene>
<protein>
    <submittedName>
        <fullName evidence="7">Heme biosynthesis protein HemY</fullName>
    </submittedName>
</protein>
<feature type="domain" description="HemY N-terminal" evidence="6">
    <location>
        <begin position="26"/>
        <end position="132"/>
    </location>
</feature>
<dbReference type="Proteomes" id="UP001139311">
    <property type="component" value="Unassembled WGS sequence"/>
</dbReference>
<keyword evidence="2 5" id="KW-0812">Transmembrane</keyword>